<sequence length="303" mass="33209">MASTPTSPSLLQEVKTQPLSIATAAILKSTIQFFYTHKGRIAACGSGVLLTLDGRYFVVTAAHVIAGKYYETFVILPPHEVTLAGELRITSLPASGKRKDDKIDLAALELTDESQLARLQEAYHFLTLSELSTSPRHLTDVYLSVGFPAAKTRSFDGQVKSAPYPLQTQLTGEFDYARSGLHPAIHLVLDFTGDVLSATNPQPHKRPKMEGISGSGLWDTGNYLLHDPALEKKLVGIVTEELTLNRKKYLLVTRTTVLLEFLRQSFGLQIPVSTTVKVNLGSARWRYAEWQAKQAAKDGGTAV</sequence>
<dbReference type="SUPFAM" id="SSF50494">
    <property type="entry name" value="Trypsin-like serine proteases"/>
    <property type="match status" value="1"/>
</dbReference>
<gene>
    <name evidence="1" type="ORF">MUN82_21865</name>
</gene>
<dbReference type="GO" id="GO:0008233">
    <property type="term" value="F:peptidase activity"/>
    <property type="evidence" value="ECO:0007669"/>
    <property type="project" value="UniProtKB-KW"/>
</dbReference>
<keyword evidence="1" id="KW-0378">Hydrolase</keyword>
<organism evidence="1 2">
    <name type="scientific">Hymenobacter aerilatus</name>
    <dbReference type="NCBI Taxonomy" id="2932251"/>
    <lineage>
        <taxon>Bacteria</taxon>
        <taxon>Pseudomonadati</taxon>
        <taxon>Bacteroidota</taxon>
        <taxon>Cytophagia</taxon>
        <taxon>Cytophagales</taxon>
        <taxon>Hymenobacteraceae</taxon>
        <taxon>Hymenobacter</taxon>
    </lineage>
</organism>
<dbReference type="GO" id="GO:0006508">
    <property type="term" value="P:proteolysis"/>
    <property type="evidence" value="ECO:0007669"/>
    <property type="project" value="UniProtKB-KW"/>
</dbReference>
<dbReference type="InterPro" id="IPR009003">
    <property type="entry name" value="Peptidase_S1_PA"/>
</dbReference>
<geneLocation type="plasmid" evidence="1 2">
    <name>unnamed1</name>
</geneLocation>
<evidence type="ECO:0000313" key="1">
    <source>
        <dbReference type="EMBL" id="UOR07815.1"/>
    </source>
</evidence>
<dbReference type="KEGG" id="haei:MUN82_21865"/>
<dbReference type="AlphaFoldDB" id="A0A8T9T118"/>
<dbReference type="Gene3D" id="2.40.10.10">
    <property type="entry name" value="Trypsin-like serine proteases"/>
    <property type="match status" value="1"/>
</dbReference>
<accession>A0A8T9T118</accession>
<evidence type="ECO:0000313" key="2">
    <source>
        <dbReference type="Proteomes" id="UP000829925"/>
    </source>
</evidence>
<proteinExistence type="predicted"/>
<dbReference type="RefSeq" id="WP_196294784.1">
    <property type="nucleotide sequence ID" value="NZ_CP095054.1"/>
</dbReference>
<dbReference type="InterPro" id="IPR043504">
    <property type="entry name" value="Peptidase_S1_PA_chymotrypsin"/>
</dbReference>
<reference evidence="1 2" key="1">
    <citation type="submission" date="2022-04" db="EMBL/GenBank/DDBJ databases">
        <title>Hymenobacter sp. isolated from the air.</title>
        <authorList>
            <person name="Won M."/>
            <person name="Lee C.-M."/>
            <person name="Woen H.-Y."/>
            <person name="Kwon S.-W."/>
        </authorList>
    </citation>
    <scope>NUCLEOTIDE SEQUENCE [LARGE SCALE GENOMIC DNA]</scope>
    <source>
        <strain evidence="2">5413 J-13</strain>
        <plasmid evidence="1 2">unnamed1</plasmid>
    </source>
</reference>
<dbReference type="EMBL" id="CP095054">
    <property type="protein sequence ID" value="UOR07815.1"/>
    <property type="molecule type" value="Genomic_DNA"/>
</dbReference>
<keyword evidence="1" id="KW-0645">Protease</keyword>
<protein>
    <submittedName>
        <fullName evidence="1">Serine protease</fullName>
    </submittedName>
</protein>
<keyword evidence="1" id="KW-0614">Plasmid</keyword>
<dbReference type="Proteomes" id="UP000829925">
    <property type="component" value="Plasmid unnamed1"/>
</dbReference>
<name>A0A8T9T118_9BACT</name>
<keyword evidence="2" id="KW-1185">Reference proteome</keyword>